<gene>
    <name evidence="4" type="ORF">KBTEX_01458</name>
</gene>
<dbReference type="InterPro" id="IPR000086">
    <property type="entry name" value="NUDIX_hydrolase_dom"/>
</dbReference>
<dbReference type="InterPro" id="IPR015797">
    <property type="entry name" value="NUDIX_hydrolase-like_dom_sf"/>
</dbReference>
<dbReference type="PANTHER" id="PTHR43046:SF2">
    <property type="entry name" value="8-OXO-DGTP DIPHOSPHATASE-RELATED"/>
    <property type="match status" value="1"/>
</dbReference>
<dbReference type="PROSITE" id="PS51462">
    <property type="entry name" value="NUDIX"/>
    <property type="match status" value="1"/>
</dbReference>
<accession>A0A5B8R7P4</accession>
<organism evidence="4">
    <name type="scientific">uncultured organism</name>
    <dbReference type="NCBI Taxonomy" id="155900"/>
    <lineage>
        <taxon>unclassified sequences</taxon>
        <taxon>environmental samples</taxon>
    </lineage>
</organism>
<name>A0A5B8R7P4_9ZZZZ</name>
<dbReference type="InterPro" id="IPR020084">
    <property type="entry name" value="NUDIX_hydrolase_CS"/>
</dbReference>
<evidence type="ECO:0000256" key="2">
    <source>
        <dbReference type="ARBA" id="ARBA00022801"/>
    </source>
</evidence>
<dbReference type="EMBL" id="MN079095">
    <property type="protein sequence ID" value="QEA05139.1"/>
    <property type="molecule type" value="Genomic_DNA"/>
</dbReference>
<evidence type="ECO:0000313" key="4">
    <source>
        <dbReference type="EMBL" id="QEA05139.1"/>
    </source>
</evidence>
<sequence length="154" mass="16588">MSTPGRFLGGVAALIENDAGHVLLMRRAAGRDYAPGVWECVTGRLQQGEGFETALHREVHEETGLTVTATALIGTSHFHRGPPSVHTELIGVIYRCRAADPDALRLSAEHDTARWTGTEAGLALAAGSHPAEVWLRRLLLRHRHGPDGTGFELG</sequence>
<dbReference type="Pfam" id="PF00293">
    <property type="entry name" value="NUDIX"/>
    <property type="match status" value="1"/>
</dbReference>
<reference evidence="4" key="1">
    <citation type="submission" date="2019-06" db="EMBL/GenBank/DDBJ databases">
        <authorList>
            <person name="Murdoch R.W."/>
            <person name="Fathepure B."/>
        </authorList>
    </citation>
    <scope>NUCLEOTIDE SEQUENCE</scope>
</reference>
<dbReference type="GO" id="GO:0016787">
    <property type="term" value="F:hydrolase activity"/>
    <property type="evidence" value="ECO:0007669"/>
    <property type="project" value="UniProtKB-KW"/>
</dbReference>
<keyword evidence="2" id="KW-0378">Hydrolase</keyword>
<dbReference type="PROSITE" id="PS00893">
    <property type="entry name" value="NUDIX_BOX"/>
    <property type="match status" value="1"/>
</dbReference>
<protein>
    <recommendedName>
        <fullName evidence="3">Nudix hydrolase domain-containing protein</fullName>
    </recommendedName>
</protein>
<comment type="cofactor">
    <cofactor evidence="1">
        <name>Mg(2+)</name>
        <dbReference type="ChEBI" id="CHEBI:18420"/>
    </cofactor>
</comment>
<evidence type="ECO:0000259" key="3">
    <source>
        <dbReference type="PROSITE" id="PS51462"/>
    </source>
</evidence>
<dbReference type="SUPFAM" id="SSF55811">
    <property type="entry name" value="Nudix"/>
    <property type="match status" value="1"/>
</dbReference>
<dbReference type="PANTHER" id="PTHR43046">
    <property type="entry name" value="GDP-MANNOSE MANNOSYL HYDROLASE"/>
    <property type="match status" value="1"/>
</dbReference>
<proteinExistence type="predicted"/>
<feature type="domain" description="Nudix hydrolase" evidence="3">
    <location>
        <begin position="5"/>
        <end position="139"/>
    </location>
</feature>
<dbReference type="AlphaFoldDB" id="A0A5B8R7P4"/>
<evidence type="ECO:0000256" key="1">
    <source>
        <dbReference type="ARBA" id="ARBA00001946"/>
    </source>
</evidence>
<dbReference type="Gene3D" id="3.90.79.10">
    <property type="entry name" value="Nucleoside Triphosphate Pyrophosphohydrolase"/>
    <property type="match status" value="1"/>
</dbReference>